<feature type="signal peptide" evidence="1">
    <location>
        <begin position="1"/>
        <end position="23"/>
    </location>
</feature>
<dbReference type="RefSeq" id="WP_121917362.1">
    <property type="nucleotide sequence ID" value="NZ_REFV01000007.1"/>
</dbReference>
<dbReference type="OrthoDB" id="2473397at2"/>
<dbReference type="Proteomes" id="UP000281985">
    <property type="component" value="Unassembled WGS sequence"/>
</dbReference>
<reference evidence="3 4" key="1">
    <citation type="submission" date="2018-10" db="EMBL/GenBank/DDBJ databases">
        <title>Dokdonia luteus sp. nov., isolated from sea water.</title>
        <authorList>
            <person name="Zhou L.Y."/>
            <person name="Du Z.J."/>
        </authorList>
    </citation>
    <scope>NUCLEOTIDE SEQUENCE [LARGE SCALE GENOMIC DNA]</scope>
    <source>
        <strain evidence="3 4">SH27</strain>
    </source>
</reference>
<name>A0A3M0G2M9_9FLAO</name>
<dbReference type="InterPro" id="IPR036680">
    <property type="entry name" value="SPOR-like_sf"/>
</dbReference>
<proteinExistence type="predicted"/>
<dbReference type="InterPro" id="IPR007730">
    <property type="entry name" value="SPOR-like_dom"/>
</dbReference>
<dbReference type="GO" id="GO:0042834">
    <property type="term" value="F:peptidoglycan binding"/>
    <property type="evidence" value="ECO:0007669"/>
    <property type="project" value="InterPro"/>
</dbReference>
<gene>
    <name evidence="3" type="ORF">EAX61_09055</name>
</gene>
<dbReference type="Pfam" id="PF05036">
    <property type="entry name" value="SPOR"/>
    <property type="match status" value="1"/>
</dbReference>
<dbReference type="AlphaFoldDB" id="A0A3M0G2M9"/>
<accession>A0A3M0G2M9</accession>
<organism evidence="3 4">
    <name type="scientific">Dokdonia sinensis</name>
    <dbReference type="NCBI Taxonomy" id="2479847"/>
    <lineage>
        <taxon>Bacteria</taxon>
        <taxon>Pseudomonadati</taxon>
        <taxon>Bacteroidota</taxon>
        <taxon>Flavobacteriia</taxon>
        <taxon>Flavobacteriales</taxon>
        <taxon>Flavobacteriaceae</taxon>
        <taxon>Dokdonia</taxon>
    </lineage>
</organism>
<dbReference type="PROSITE" id="PS51724">
    <property type="entry name" value="SPOR"/>
    <property type="match status" value="1"/>
</dbReference>
<dbReference type="EMBL" id="REFV01000007">
    <property type="protein sequence ID" value="RMB59194.1"/>
    <property type="molecule type" value="Genomic_DNA"/>
</dbReference>
<sequence length="127" mass="14728">MTFLPRKKSFLTFIFFVSLFAFAKAQSSQTTVNQDPLINELISLKAEMSVEGELNDRYKIQIYSGNLTRANSQLKTYLNKVGTWKSTIKFQTPNYKVWIGNFRSRLEADRALMKIKKVFPSAFIFKP</sequence>
<comment type="caution">
    <text evidence="3">The sequence shown here is derived from an EMBL/GenBank/DDBJ whole genome shotgun (WGS) entry which is preliminary data.</text>
</comment>
<keyword evidence="1" id="KW-0732">Signal</keyword>
<evidence type="ECO:0000313" key="3">
    <source>
        <dbReference type="EMBL" id="RMB59194.1"/>
    </source>
</evidence>
<dbReference type="Gene3D" id="3.30.70.1070">
    <property type="entry name" value="Sporulation related repeat"/>
    <property type="match status" value="1"/>
</dbReference>
<feature type="chain" id="PRO_5018115917" evidence="1">
    <location>
        <begin position="24"/>
        <end position="127"/>
    </location>
</feature>
<evidence type="ECO:0000259" key="2">
    <source>
        <dbReference type="PROSITE" id="PS51724"/>
    </source>
</evidence>
<keyword evidence="4" id="KW-1185">Reference proteome</keyword>
<evidence type="ECO:0000313" key="4">
    <source>
        <dbReference type="Proteomes" id="UP000281985"/>
    </source>
</evidence>
<evidence type="ECO:0000256" key="1">
    <source>
        <dbReference type="SAM" id="SignalP"/>
    </source>
</evidence>
<protein>
    <submittedName>
        <fullName evidence="3">SPOR domain-containing protein</fullName>
    </submittedName>
</protein>
<feature type="domain" description="SPOR" evidence="2">
    <location>
        <begin position="52"/>
        <end position="127"/>
    </location>
</feature>